<evidence type="ECO:0000256" key="1">
    <source>
        <dbReference type="SAM" id="MobiDB-lite"/>
    </source>
</evidence>
<evidence type="ECO:0000313" key="3">
    <source>
        <dbReference type="Proteomes" id="UP000610026"/>
    </source>
</evidence>
<proteinExistence type="predicted"/>
<dbReference type="Proteomes" id="UP000610026">
    <property type="component" value="Segment"/>
</dbReference>
<dbReference type="EMBL" id="MW460249">
    <property type="protein sequence ID" value="QRE00640.1"/>
    <property type="molecule type" value="Genomic_DNA"/>
</dbReference>
<dbReference type="GeneID" id="77947907"/>
<accession>A0A889IR11</accession>
<keyword evidence="3" id="KW-1185">Reference proteome</keyword>
<evidence type="ECO:0000313" key="2">
    <source>
        <dbReference type="EMBL" id="QRE00640.1"/>
    </source>
</evidence>
<name>A0A889IR11_9CAUD</name>
<sequence length="151" mass="16675">MLLSRSHIDQREADRAMIAAATERFLAAGNAVKEFSSGACADLGEGRDRMARVFTINPQSKEDRPRPRRKAPARRAPSQGNPEALKKAHAVKSEMRRREREVLSAKVAIHAGLGDTITETARALGISRNHLKRIAREHSISFTTTPGRKAQ</sequence>
<reference evidence="2" key="1">
    <citation type="submission" date="2021-01" db="EMBL/GenBank/DDBJ databases">
        <authorList>
            <person name="Ben Porat S."/>
            <person name="Alkalay-Oren S."/>
            <person name="Coppenhagen-Glazer S."/>
            <person name="Hazan R."/>
        </authorList>
    </citation>
    <scope>NUCLEOTIDE SEQUENCE</scope>
</reference>
<organism evidence="2 3">
    <name type="scientific">Pseudomonas phage Itty13</name>
    <dbReference type="NCBI Taxonomy" id="2805750"/>
    <lineage>
        <taxon>Viruses</taxon>
        <taxon>Duplodnaviria</taxon>
        <taxon>Heunggongvirae</taxon>
        <taxon>Uroviricota</taxon>
        <taxon>Caudoviricetes</taxon>
        <taxon>Ittyvirus</taxon>
        <taxon>Ittyvirus itty13</taxon>
    </lineage>
</organism>
<dbReference type="KEGG" id="vg:77947907"/>
<protein>
    <submittedName>
        <fullName evidence="2">Uncharacterized protein</fullName>
    </submittedName>
</protein>
<dbReference type="RefSeq" id="YP_010671653.1">
    <property type="nucleotide sequence ID" value="NC_070969.1"/>
</dbReference>
<feature type="region of interest" description="Disordered" evidence="1">
    <location>
        <begin position="51"/>
        <end position="98"/>
    </location>
</feature>